<proteinExistence type="predicted"/>
<organism evidence="2 3">
    <name type="scientific">Coilia grayii</name>
    <name type="common">Gray's grenadier anchovy</name>
    <dbReference type="NCBI Taxonomy" id="363190"/>
    <lineage>
        <taxon>Eukaryota</taxon>
        <taxon>Metazoa</taxon>
        <taxon>Chordata</taxon>
        <taxon>Craniata</taxon>
        <taxon>Vertebrata</taxon>
        <taxon>Euteleostomi</taxon>
        <taxon>Actinopterygii</taxon>
        <taxon>Neopterygii</taxon>
        <taxon>Teleostei</taxon>
        <taxon>Clupei</taxon>
        <taxon>Clupeiformes</taxon>
        <taxon>Clupeoidei</taxon>
        <taxon>Engraulidae</taxon>
        <taxon>Coilinae</taxon>
        <taxon>Coilia</taxon>
    </lineage>
</organism>
<dbReference type="PANTHER" id="PTHR46791">
    <property type="entry name" value="EXPRESSED PROTEIN"/>
    <property type="match status" value="1"/>
</dbReference>
<feature type="domain" description="Integrase core" evidence="1">
    <location>
        <begin position="133"/>
        <end position="295"/>
    </location>
</feature>
<dbReference type="Pfam" id="PF24764">
    <property type="entry name" value="rva_4"/>
    <property type="match status" value="1"/>
</dbReference>
<sequence length="397" mass="44977">MASLEAHGHLLKDTFANNNTYAEMSSTMSQLGVRGCSEMSVRRFCTNHNLRRRGQVSDARLEVEINKAIDQTGSTYGRKLMTGYLSSVGIQAGERRVGNILRTVNPVYHDTRRRGARNLNPTPYYAGYTGHKLHIDQNEKLGMFGVTHVMAVDGYSKKVVSHATMPIKNNLIIYEDVYRPAVLQYGMWDQVRVDHGREFYLTLYMQEMLSPYRFNLERKPYLQTQSTNNHTIERMWPEVNSRVNYPIKAALIQLLDQETIDMDNSLTKYCVSNFTVEVCKIGIKRVTQAWNAHKIPGKGIPNILASGGCPTKITQDLLPHAAQAADYYQHDIGSSLTRLSCFGADPFSTELHKIAAEDQFAENYADISVLFDCVVNHNPVPFQEALLKLIDNTRQYA</sequence>
<dbReference type="PANTHER" id="PTHR46791:SF5">
    <property type="entry name" value="CLR5 DOMAIN-CONTAINING PROTEIN-RELATED"/>
    <property type="match status" value="1"/>
</dbReference>
<protein>
    <recommendedName>
        <fullName evidence="1">Integrase core domain-containing protein</fullName>
    </recommendedName>
</protein>
<dbReference type="EMBL" id="JBHFQA010000015">
    <property type="protein sequence ID" value="KAL2087176.1"/>
    <property type="molecule type" value="Genomic_DNA"/>
</dbReference>
<dbReference type="Proteomes" id="UP001591681">
    <property type="component" value="Unassembled WGS sequence"/>
</dbReference>
<dbReference type="InterPro" id="IPR058913">
    <property type="entry name" value="Integrase_dom_put"/>
</dbReference>
<gene>
    <name evidence="2" type="ORF">ACEWY4_018235</name>
</gene>
<evidence type="ECO:0000313" key="3">
    <source>
        <dbReference type="Proteomes" id="UP001591681"/>
    </source>
</evidence>
<evidence type="ECO:0000313" key="2">
    <source>
        <dbReference type="EMBL" id="KAL2087176.1"/>
    </source>
</evidence>
<reference evidence="2 3" key="1">
    <citation type="submission" date="2024-09" db="EMBL/GenBank/DDBJ databases">
        <title>A chromosome-level genome assembly of Gray's grenadier anchovy, Coilia grayii.</title>
        <authorList>
            <person name="Fu Z."/>
        </authorList>
    </citation>
    <scope>NUCLEOTIDE SEQUENCE [LARGE SCALE GENOMIC DNA]</scope>
    <source>
        <strain evidence="2">G4</strain>
        <tissue evidence="2">Muscle</tissue>
    </source>
</reference>
<accession>A0ABD1JJ36</accession>
<comment type="caution">
    <text evidence="2">The sequence shown here is derived from an EMBL/GenBank/DDBJ whole genome shotgun (WGS) entry which is preliminary data.</text>
</comment>
<evidence type="ECO:0000259" key="1">
    <source>
        <dbReference type="Pfam" id="PF24764"/>
    </source>
</evidence>
<keyword evidence="3" id="KW-1185">Reference proteome</keyword>
<name>A0ABD1JJ36_9TELE</name>
<dbReference type="AlphaFoldDB" id="A0ABD1JJ36"/>